<reference evidence="2 3" key="1">
    <citation type="submission" date="2016-04" db="EMBL/GenBank/DDBJ databases">
        <title>Genome analyses suggest a sexual origin of heterokaryosis in a supposedly ancient asexual fungus.</title>
        <authorList>
            <person name="Ropars J."/>
            <person name="Sedzielewska K."/>
            <person name="Noel J."/>
            <person name="Charron P."/>
            <person name="Farinelli L."/>
            <person name="Marton T."/>
            <person name="Kruger M."/>
            <person name="Pelin A."/>
            <person name="Brachmann A."/>
            <person name="Corradi N."/>
        </authorList>
    </citation>
    <scope>NUCLEOTIDE SEQUENCE [LARGE SCALE GENOMIC DNA]</scope>
    <source>
        <strain evidence="2 3">C2</strain>
    </source>
</reference>
<dbReference type="EMBL" id="LLXL01002681">
    <property type="protein sequence ID" value="PKK60212.1"/>
    <property type="molecule type" value="Genomic_DNA"/>
</dbReference>
<organism evidence="2 3">
    <name type="scientific">Rhizophagus irregularis</name>
    <dbReference type="NCBI Taxonomy" id="588596"/>
    <lineage>
        <taxon>Eukaryota</taxon>
        <taxon>Fungi</taxon>
        <taxon>Fungi incertae sedis</taxon>
        <taxon>Mucoromycota</taxon>
        <taxon>Glomeromycotina</taxon>
        <taxon>Glomeromycetes</taxon>
        <taxon>Glomerales</taxon>
        <taxon>Glomeraceae</taxon>
        <taxon>Rhizophagus</taxon>
    </lineage>
</organism>
<feature type="coiled-coil region" evidence="1">
    <location>
        <begin position="12"/>
        <end position="111"/>
    </location>
</feature>
<dbReference type="VEuPathDB" id="FungiDB:RhiirA1_536294"/>
<gene>
    <name evidence="2" type="ORF">RhiirC2_793671</name>
</gene>
<evidence type="ECO:0000313" key="2">
    <source>
        <dbReference type="EMBL" id="PKK60212.1"/>
    </source>
</evidence>
<accession>A0A2N1MF11</accession>
<dbReference type="Proteomes" id="UP000233469">
    <property type="component" value="Unassembled WGS sequence"/>
</dbReference>
<protein>
    <submittedName>
        <fullName evidence="2">Uncharacterized protein</fullName>
    </submittedName>
</protein>
<dbReference type="AlphaFoldDB" id="A0A2N1MF11"/>
<evidence type="ECO:0000313" key="3">
    <source>
        <dbReference type="Proteomes" id="UP000233469"/>
    </source>
</evidence>
<comment type="caution">
    <text evidence="2">The sequence shown here is derived from an EMBL/GenBank/DDBJ whole genome shotgun (WGS) entry which is preliminary data.</text>
</comment>
<evidence type="ECO:0000256" key="1">
    <source>
        <dbReference type="SAM" id="Coils"/>
    </source>
</evidence>
<dbReference type="VEuPathDB" id="FungiDB:FUN_008115"/>
<proteinExistence type="predicted"/>
<keyword evidence="1" id="KW-0175">Coiled coil</keyword>
<name>A0A2N1MF11_9GLOM</name>
<reference evidence="2 3" key="2">
    <citation type="submission" date="2017-10" db="EMBL/GenBank/DDBJ databases">
        <title>Extensive intraspecific genome diversity in a model arbuscular mycorrhizal fungus.</title>
        <authorList>
            <person name="Chen E.C.H."/>
            <person name="Morin E."/>
            <person name="Baudet D."/>
            <person name="Noel J."/>
            <person name="Ndikumana S."/>
            <person name="Charron P."/>
            <person name="St-Onge C."/>
            <person name="Giorgi J."/>
            <person name="Grigoriev I.V."/>
            <person name="Roux C."/>
            <person name="Martin F.M."/>
            <person name="Corradi N."/>
        </authorList>
    </citation>
    <scope>NUCLEOTIDE SEQUENCE [LARGE SCALE GENOMIC DNA]</scope>
    <source>
        <strain evidence="2 3">C2</strain>
    </source>
</reference>
<sequence>MTTNSEPFDNTINLLHKHYEELKEDNRRLKEEIEEIKEINNLINNNQKINPDLSNYVKLFQSHKELQEKFNSLSSQKQIIEKQLEDNIKLIETKKNEIKNLIENNLNLKKQASKYQFALGDAINYQLGDDDNNNSVRLNDNIIRLQDEIDDYTDGAQNYPATS</sequence>